<evidence type="ECO:0000256" key="1">
    <source>
        <dbReference type="SAM" id="MobiDB-lite"/>
    </source>
</evidence>
<proteinExistence type="predicted"/>
<evidence type="ECO:0000313" key="2">
    <source>
        <dbReference type="EMBL" id="SVD86447.1"/>
    </source>
</evidence>
<dbReference type="EMBL" id="UINC01178345">
    <property type="protein sequence ID" value="SVD86447.1"/>
    <property type="molecule type" value="Genomic_DNA"/>
</dbReference>
<feature type="region of interest" description="Disordered" evidence="1">
    <location>
        <begin position="1"/>
        <end position="22"/>
    </location>
</feature>
<evidence type="ECO:0008006" key="3">
    <source>
        <dbReference type="Google" id="ProtNLM"/>
    </source>
</evidence>
<gene>
    <name evidence="2" type="ORF">METZ01_LOCUS439301</name>
</gene>
<organism evidence="2">
    <name type="scientific">marine metagenome</name>
    <dbReference type="NCBI Taxonomy" id="408172"/>
    <lineage>
        <taxon>unclassified sequences</taxon>
        <taxon>metagenomes</taxon>
        <taxon>ecological metagenomes</taxon>
    </lineage>
</organism>
<name>A0A382YT44_9ZZZZ</name>
<reference evidence="2" key="1">
    <citation type="submission" date="2018-05" db="EMBL/GenBank/DDBJ databases">
        <authorList>
            <person name="Lanie J.A."/>
            <person name="Ng W.-L."/>
            <person name="Kazmierczak K.M."/>
            <person name="Andrzejewski T.M."/>
            <person name="Davidsen T.M."/>
            <person name="Wayne K.J."/>
            <person name="Tettelin H."/>
            <person name="Glass J.I."/>
            <person name="Rusch D."/>
            <person name="Podicherti R."/>
            <person name="Tsui H.-C.T."/>
            <person name="Winkler M.E."/>
        </authorList>
    </citation>
    <scope>NUCLEOTIDE SEQUENCE</scope>
</reference>
<protein>
    <recommendedName>
        <fullName evidence="3">Methyltransferase domain-containing protein</fullName>
    </recommendedName>
</protein>
<accession>A0A382YT44</accession>
<dbReference type="AlphaFoldDB" id="A0A382YT44"/>
<sequence>MRLSKWHENGKKKSEGSCDDGKKTATIEDREIEDKVVTKLKTLIDLHGNFSSYDVSKFAREEIKTDVWGELDRGRAIPETLDQLNYYWQSHVPMIKSQWENVFKNCRVDSCDKDVEIIDYGCRDGLASFLFLEKFYSDFKKGISKIKLIEPSSLALKRARIISQRYSPNIVHINKKLDDLETKDLETDQSLWKIHLFSNILDIDDFDLSTLFNEIIKSKGDHTFLAVSHDRNFKG</sequence>
<feature type="non-terminal residue" evidence="2">
    <location>
        <position position="235"/>
    </location>
</feature>